<evidence type="ECO:0000256" key="4">
    <source>
        <dbReference type="ARBA" id="ARBA00022481"/>
    </source>
</evidence>
<evidence type="ECO:0000313" key="11">
    <source>
        <dbReference type="EMBL" id="RCK60471.1"/>
    </source>
</evidence>
<dbReference type="AlphaFoldDB" id="A0A367Y643"/>
<evidence type="ECO:0000313" key="12">
    <source>
        <dbReference type="Proteomes" id="UP000253472"/>
    </source>
</evidence>
<organism evidence="11 12">
    <name type="scientific">Candida viswanathii</name>
    <dbReference type="NCBI Taxonomy" id="5486"/>
    <lineage>
        <taxon>Eukaryota</taxon>
        <taxon>Fungi</taxon>
        <taxon>Dikarya</taxon>
        <taxon>Ascomycota</taxon>
        <taxon>Saccharomycotina</taxon>
        <taxon>Pichiomycetes</taxon>
        <taxon>Debaryomycetaceae</taxon>
        <taxon>Candida/Lodderomyces clade</taxon>
        <taxon>Candida</taxon>
    </lineage>
</organism>
<dbReference type="PANTHER" id="PTHR24072">
    <property type="entry name" value="RHO FAMILY GTPASE"/>
    <property type="match status" value="1"/>
</dbReference>
<evidence type="ECO:0000256" key="2">
    <source>
        <dbReference type="ARBA" id="ARBA00010142"/>
    </source>
</evidence>
<comment type="caution">
    <text evidence="11">The sequence shown here is derived from an EMBL/GenBank/DDBJ whole genome shotgun (WGS) entry which is preliminary data.</text>
</comment>
<dbReference type="SMART" id="SM00175">
    <property type="entry name" value="RAB"/>
    <property type="match status" value="1"/>
</dbReference>
<dbReference type="PRINTS" id="PR00449">
    <property type="entry name" value="RASTRNSFRMNG"/>
</dbReference>
<evidence type="ECO:0000256" key="9">
    <source>
        <dbReference type="ARBA" id="ARBA00023289"/>
    </source>
</evidence>
<keyword evidence="6" id="KW-0342">GTP-binding</keyword>
<gene>
    <name evidence="11" type="primary">CRL1_1</name>
    <name evidence="11" type="ORF">Cantr_08613</name>
</gene>
<evidence type="ECO:0000256" key="6">
    <source>
        <dbReference type="ARBA" id="ARBA00023134"/>
    </source>
</evidence>
<feature type="compositionally biased region" description="Basic residues" evidence="10">
    <location>
        <begin position="271"/>
        <end position="290"/>
    </location>
</feature>
<dbReference type="GO" id="GO:0007264">
    <property type="term" value="P:small GTPase-mediated signal transduction"/>
    <property type="evidence" value="ECO:0007669"/>
    <property type="project" value="InterPro"/>
</dbReference>
<comment type="subcellular location">
    <subcellularLocation>
        <location evidence="1">Cell membrane</location>
        <topology evidence="1">Lipid-anchor</topology>
        <orientation evidence="1">Cytoplasmic side</orientation>
    </subcellularLocation>
</comment>
<dbReference type="Gene3D" id="3.40.50.300">
    <property type="entry name" value="P-loop containing nucleotide triphosphate hydrolases"/>
    <property type="match status" value="1"/>
</dbReference>
<keyword evidence="4" id="KW-0488">Methylation</keyword>
<name>A0A367Y643_9ASCO</name>
<dbReference type="FunFam" id="3.40.50.300:FF:000983">
    <property type="entry name" value="Rho family GTPase"/>
    <property type="match status" value="1"/>
</dbReference>
<protein>
    <submittedName>
        <fullName evidence="11">GTP-binding RHO-like protein</fullName>
    </submittedName>
</protein>
<feature type="compositionally biased region" description="Gly residues" evidence="10">
    <location>
        <begin position="251"/>
        <end position="265"/>
    </location>
</feature>
<keyword evidence="3" id="KW-1003">Cell membrane</keyword>
<dbReference type="Pfam" id="PF00071">
    <property type="entry name" value="Ras"/>
    <property type="match status" value="1"/>
</dbReference>
<dbReference type="InterPro" id="IPR027417">
    <property type="entry name" value="P-loop_NTPase"/>
</dbReference>
<evidence type="ECO:0000256" key="3">
    <source>
        <dbReference type="ARBA" id="ARBA00022475"/>
    </source>
</evidence>
<dbReference type="Proteomes" id="UP000253472">
    <property type="component" value="Unassembled WGS sequence"/>
</dbReference>
<dbReference type="InterPro" id="IPR005225">
    <property type="entry name" value="Small_GTP-bd"/>
</dbReference>
<sequence>MVKSPRVRQDPTMESDYNPYQAAQQQFNQYQDNPNAATIITDATPAPRLPDYKEQPITTKRANYNMKIVVVGDGGCGKTCLLSSYSMNEFPLLYVPTIFENTVVSLAAPNGKSVELALWDTAGQEEYERLRPLSYPGVDLLLICFALDNVTSLQNIREVWFQEVTHFCPGIPIILVGTKSDLHSTIDPKFPIQVAAEIGAIAYIECSAKTMYNIRTVFNFALNHYQRAIEMQEQLEKTSSSRKRMSRVLGGSNGGGGGGSNGGASFGSPHSRNHSRTHSRNHSKGYHSRHGSVAPSPLLDQPLFEDSYVKDPYRNDEFAFTQDRKKKRCVIL</sequence>
<dbReference type="PROSITE" id="PS51419">
    <property type="entry name" value="RAB"/>
    <property type="match status" value="1"/>
</dbReference>
<evidence type="ECO:0000256" key="8">
    <source>
        <dbReference type="ARBA" id="ARBA00023288"/>
    </source>
</evidence>
<dbReference type="SMART" id="SM00173">
    <property type="entry name" value="RAS"/>
    <property type="match status" value="1"/>
</dbReference>
<keyword evidence="5" id="KW-0547">Nucleotide-binding</keyword>
<accession>A0A367Y643</accession>
<dbReference type="SUPFAM" id="SSF52540">
    <property type="entry name" value="P-loop containing nucleoside triphosphate hydrolases"/>
    <property type="match status" value="1"/>
</dbReference>
<dbReference type="NCBIfam" id="TIGR00231">
    <property type="entry name" value="small_GTP"/>
    <property type="match status" value="1"/>
</dbReference>
<keyword evidence="8" id="KW-0449">Lipoprotein</keyword>
<dbReference type="InterPro" id="IPR001806">
    <property type="entry name" value="Small_GTPase"/>
</dbReference>
<keyword evidence="9" id="KW-0636">Prenylation</keyword>
<keyword evidence="7" id="KW-0472">Membrane</keyword>
<reference evidence="11 12" key="1">
    <citation type="submission" date="2018-06" db="EMBL/GenBank/DDBJ databases">
        <title>Whole genome sequencing of Candida tropicalis (genome annotated by CSBL at Korea University).</title>
        <authorList>
            <person name="Ahn J."/>
        </authorList>
    </citation>
    <scope>NUCLEOTIDE SEQUENCE [LARGE SCALE GENOMIC DNA]</scope>
    <source>
        <strain evidence="11 12">ATCC 20962</strain>
    </source>
</reference>
<evidence type="ECO:0000256" key="10">
    <source>
        <dbReference type="SAM" id="MobiDB-lite"/>
    </source>
</evidence>
<evidence type="ECO:0000256" key="1">
    <source>
        <dbReference type="ARBA" id="ARBA00004342"/>
    </source>
</evidence>
<comment type="similarity">
    <text evidence="2">Belongs to the small GTPase superfamily. Rho family.</text>
</comment>
<dbReference type="GO" id="GO:0005886">
    <property type="term" value="C:plasma membrane"/>
    <property type="evidence" value="ECO:0007669"/>
    <property type="project" value="UniProtKB-SubCell"/>
</dbReference>
<evidence type="ECO:0000256" key="5">
    <source>
        <dbReference type="ARBA" id="ARBA00022741"/>
    </source>
</evidence>
<dbReference type="GO" id="GO:0005525">
    <property type="term" value="F:GTP binding"/>
    <property type="evidence" value="ECO:0007669"/>
    <property type="project" value="UniProtKB-KW"/>
</dbReference>
<dbReference type="STRING" id="5486.A0A367Y643"/>
<feature type="region of interest" description="Disordered" evidence="10">
    <location>
        <begin position="235"/>
        <end position="299"/>
    </location>
</feature>
<dbReference type="EMBL" id="QLNQ01000026">
    <property type="protein sequence ID" value="RCK60471.1"/>
    <property type="molecule type" value="Genomic_DNA"/>
</dbReference>
<dbReference type="SMART" id="SM00174">
    <property type="entry name" value="RHO"/>
    <property type="match status" value="1"/>
</dbReference>
<dbReference type="PROSITE" id="PS51421">
    <property type="entry name" value="RAS"/>
    <property type="match status" value="1"/>
</dbReference>
<keyword evidence="12" id="KW-1185">Reference proteome</keyword>
<dbReference type="InterPro" id="IPR003578">
    <property type="entry name" value="Small_GTPase_Rho"/>
</dbReference>
<evidence type="ECO:0000256" key="7">
    <source>
        <dbReference type="ARBA" id="ARBA00023136"/>
    </source>
</evidence>
<dbReference type="SMART" id="SM00176">
    <property type="entry name" value="RAN"/>
    <property type="match status" value="1"/>
</dbReference>
<proteinExistence type="inferred from homology"/>
<dbReference type="GO" id="GO:0003924">
    <property type="term" value="F:GTPase activity"/>
    <property type="evidence" value="ECO:0007669"/>
    <property type="project" value="InterPro"/>
</dbReference>
<dbReference type="OrthoDB" id="4031310at2759"/>
<dbReference type="PROSITE" id="PS51420">
    <property type="entry name" value="RHO"/>
    <property type="match status" value="1"/>
</dbReference>